<evidence type="ECO:0000313" key="1">
    <source>
        <dbReference type="EMBL" id="KKM00048.1"/>
    </source>
</evidence>
<name>A0A0F9JM64_9ZZZZ</name>
<comment type="caution">
    <text evidence="1">The sequence shown here is derived from an EMBL/GenBank/DDBJ whole genome shotgun (WGS) entry which is preliminary data.</text>
</comment>
<organism evidence="1">
    <name type="scientific">marine sediment metagenome</name>
    <dbReference type="NCBI Taxonomy" id="412755"/>
    <lineage>
        <taxon>unclassified sequences</taxon>
        <taxon>metagenomes</taxon>
        <taxon>ecological metagenomes</taxon>
    </lineage>
</organism>
<protein>
    <submittedName>
        <fullName evidence="1">Uncharacterized protein</fullName>
    </submittedName>
</protein>
<reference evidence="1" key="1">
    <citation type="journal article" date="2015" name="Nature">
        <title>Complex archaea that bridge the gap between prokaryotes and eukaryotes.</title>
        <authorList>
            <person name="Spang A."/>
            <person name="Saw J.H."/>
            <person name="Jorgensen S.L."/>
            <person name="Zaremba-Niedzwiedzka K."/>
            <person name="Martijn J."/>
            <person name="Lind A.E."/>
            <person name="van Eijk R."/>
            <person name="Schleper C."/>
            <person name="Guy L."/>
            <person name="Ettema T.J."/>
        </authorList>
    </citation>
    <scope>NUCLEOTIDE SEQUENCE</scope>
</reference>
<dbReference type="EMBL" id="LAZR01017525">
    <property type="protein sequence ID" value="KKM00048.1"/>
    <property type="molecule type" value="Genomic_DNA"/>
</dbReference>
<sequence length="69" mass="7991">MRIDQNYPNITEQELRKLEDAQNDMEWNKTVDEIKAARDGTFPPDWYAKVILGNVKTKVDLSIALKKLA</sequence>
<gene>
    <name evidence="1" type="ORF">LCGC14_1808300</name>
</gene>
<dbReference type="AlphaFoldDB" id="A0A0F9JM64"/>
<proteinExistence type="predicted"/>
<accession>A0A0F9JM64</accession>